<comment type="similarity">
    <text evidence="2">Belongs to the VKOR family.</text>
</comment>
<evidence type="ECO:0000256" key="10">
    <source>
        <dbReference type="ARBA" id="ARBA00023157"/>
    </source>
</evidence>
<evidence type="ECO:0000256" key="2">
    <source>
        <dbReference type="ARBA" id="ARBA00006214"/>
    </source>
</evidence>
<feature type="transmembrane region" description="Helical" evidence="12">
    <location>
        <begin position="225"/>
        <end position="246"/>
    </location>
</feature>
<dbReference type="InterPro" id="IPR012932">
    <property type="entry name" value="VKOR"/>
</dbReference>
<evidence type="ECO:0000256" key="7">
    <source>
        <dbReference type="ARBA" id="ARBA00022989"/>
    </source>
</evidence>
<keyword evidence="5" id="KW-0874">Quinone</keyword>
<dbReference type="Proteomes" id="UP001178507">
    <property type="component" value="Unassembled WGS sequence"/>
</dbReference>
<protein>
    <recommendedName>
        <fullName evidence="3">vitamin-K-epoxide reductase (warfarin-sensitive)</fullName>
        <ecNumber evidence="3">1.17.4.4</ecNumber>
    </recommendedName>
</protein>
<dbReference type="Pfam" id="PF07884">
    <property type="entry name" value="VKOR"/>
    <property type="match status" value="1"/>
</dbReference>
<evidence type="ECO:0000256" key="5">
    <source>
        <dbReference type="ARBA" id="ARBA00022719"/>
    </source>
</evidence>
<feature type="domain" description="Vitamin K epoxide reductase" evidence="13">
    <location>
        <begin position="27"/>
        <end position="206"/>
    </location>
</feature>
<keyword evidence="11" id="KW-0676">Redox-active center</keyword>
<evidence type="ECO:0000259" key="13">
    <source>
        <dbReference type="SMART" id="SM00756"/>
    </source>
</evidence>
<evidence type="ECO:0000256" key="12">
    <source>
        <dbReference type="SAM" id="Phobius"/>
    </source>
</evidence>
<dbReference type="SMART" id="SM00756">
    <property type="entry name" value="VKc"/>
    <property type="match status" value="1"/>
</dbReference>
<accession>A0AA36HSA1</accession>
<evidence type="ECO:0000256" key="9">
    <source>
        <dbReference type="ARBA" id="ARBA00023136"/>
    </source>
</evidence>
<dbReference type="InterPro" id="IPR042406">
    <property type="entry name" value="VKORC1/VKORC1L1"/>
</dbReference>
<evidence type="ECO:0000256" key="4">
    <source>
        <dbReference type="ARBA" id="ARBA00022692"/>
    </source>
</evidence>
<dbReference type="GO" id="GO:0047057">
    <property type="term" value="F:vitamin-K-epoxide reductase (warfarin-sensitive) activity"/>
    <property type="evidence" value="ECO:0007669"/>
    <property type="project" value="UniProtKB-EC"/>
</dbReference>
<keyword evidence="7 12" id="KW-1133">Transmembrane helix</keyword>
<dbReference type="EC" id="1.17.4.4" evidence="3"/>
<evidence type="ECO:0000256" key="3">
    <source>
        <dbReference type="ARBA" id="ARBA00012278"/>
    </source>
</evidence>
<sequence>MALEENFYKWVLPLVFAEILIYVYAFTSELRTCQVALGLLGLFWCFAALWVEIRLEQVYPGFEYDKPTDPEMKAYKPFCDFAPWAKCSKVLMSPPGRFLRYFGIAKQASSSSGILDKVRGWIDVPNPTLGVLFFAVHLFYPLLLLFTPIPLLGPLLPELFFLACCGVGLMTVWLAYNLAFVLQDFCVVCVSMYVANFGLIPMMHGLALQGSQVGQESFFGEVPRWFLYSFGTLDAVMGLHVLHLYFRGSSSSEYKQLAGA</sequence>
<dbReference type="EMBL" id="CAUJNA010000247">
    <property type="protein sequence ID" value="CAJ1374396.1"/>
    <property type="molecule type" value="Genomic_DNA"/>
</dbReference>
<keyword evidence="15" id="KW-1185">Reference proteome</keyword>
<evidence type="ECO:0000256" key="8">
    <source>
        <dbReference type="ARBA" id="ARBA00023002"/>
    </source>
</evidence>
<dbReference type="Gene3D" id="1.20.1440.130">
    <property type="entry name" value="VKOR domain"/>
    <property type="match status" value="1"/>
</dbReference>
<keyword evidence="8" id="KW-0560">Oxidoreductase</keyword>
<feature type="transmembrane region" description="Helical" evidence="12">
    <location>
        <begin position="129"/>
        <end position="153"/>
    </location>
</feature>
<feature type="transmembrane region" description="Helical" evidence="12">
    <location>
        <begin position="7"/>
        <end position="27"/>
    </location>
</feature>
<name>A0AA36HSA1_9DINO</name>
<gene>
    <name evidence="14" type="ORF">EVOR1521_LOCUS3958</name>
</gene>
<comment type="subcellular location">
    <subcellularLocation>
        <location evidence="1">Endoplasmic reticulum membrane</location>
        <topology evidence="1">Multi-pass membrane protein</topology>
    </subcellularLocation>
</comment>
<dbReference type="GO" id="GO:0005789">
    <property type="term" value="C:endoplasmic reticulum membrane"/>
    <property type="evidence" value="ECO:0007669"/>
    <property type="project" value="UniProtKB-SubCell"/>
</dbReference>
<organism evidence="14 15">
    <name type="scientific">Effrenium voratum</name>
    <dbReference type="NCBI Taxonomy" id="2562239"/>
    <lineage>
        <taxon>Eukaryota</taxon>
        <taxon>Sar</taxon>
        <taxon>Alveolata</taxon>
        <taxon>Dinophyceae</taxon>
        <taxon>Suessiales</taxon>
        <taxon>Symbiodiniaceae</taxon>
        <taxon>Effrenium</taxon>
    </lineage>
</organism>
<dbReference type="InterPro" id="IPR038354">
    <property type="entry name" value="VKOR_sf"/>
</dbReference>
<evidence type="ECO:0000313" key="15">
    <source>
        <dbReference type="Proteomes" id="UP001178507"/>
    </source>
</evidence>
<dbReference type="GO" id="GO:0048038">
    <property type="term" value="F:quinone binding"/>
    <property type="evidence" value="ECO:0007669"/>
    <property type="project" value="UniProtKB-KW"/>
</dbReference>
<evidence type="ECO:0000256" key="11">
    <source>
        <dbReference type="ARBA" id="ARBA00023284"/>
    </source>
</evidence>
<dbReference type="AlphaFoldDB" id="A0AA36HSA1"/>
<keyword evidence="9 12" id="KW-0472">Membrane</keyword>
<dbReference type="PANTHER" id="PTHR14519">
    <property type="entry name" value="VITAMIN K EPOXIDE REDUCTASE COMPLEX, SUBUNIT 1"/>
    <property type="match status" value="1"/>
</dbReference>
<keyword evidence="10" id="KW-1015">Disulfide bond</keyword>
<evidence type="ECO:0000256" key="1">
    <source>
        <dbReference type="ARBA" id="ARBA00004477"/>
    </source>
</evidence>
<feature type="transmembrane region" description="Helical" evidence="12">
    <location>
        <begin position="185"/>
        <end position="205"/>
    </location>
</feature>
<evidence type="ECO:0000313" key="14">
    <source>
        <dbReference type="EMBL" id="CAJ1374396.1"/>
    </source>
</evidence>
<feature type="transmembrane region" description="Helical" evidence="12">
    <location>
        <begin position="159"/>
        <end position="178"/>
    </location>
</feature>
<evidence type="ECO:0000256" key="6">
    <source>
        <dbReference type="ARBA" id="ARBA00022824"/>
    </source>
</evidence>
<reference evidence="14" key="1">
    <citation type="submission" date="2023-08" db="EMBL/GenBank/DDBJ databases">
        <authorList>
            <person name="Chen Y."/>
            <person name="Shah S."/>
            <person name="Dougan E. K."/>
            <person name="Thang M."/>
            <person name="Chan C."/>
        </authorList>
    </citation>
    <scope>NUCLEOTIDE SEQUENCE</scope>
</reference>
<keyword evidence="4 12" id="KW-0812">Transmembrane</keyword>
<proteinExistence type="inferred from homology"/>
<keyword evidence="6" id="KW-0256">Endoplasmic reticulum</keyword>
<dbReference type="GO" id="GO:0042373">
    <property type="term" value="P:vitamin K metabolic process"/>
    <property type="evidence" value="ECO:0007669"/>
    <property type="project" value="InterPro"/>
</dbReference>
<comment type="caution">
    <text evidence="14">The sequence shown here is derived from an EMBL/GenBank/DDBJ whole genome shotgun (WGS) entry which is preliminary data.</text>
</comment>
<feature type="transmembrane region" description="Helical" evidence="12">
    <location>
        <begin position="33"/>
        <end position="51"/>
    </location>
</feature>
<dbReference type="PANTHER" id="PTHR14519:SF5">
    <property type="entry name" value="VITAMIN K EPOXIDE REDUCTASE COMPLEX SUBUNIT 1-LIKE PROTEIN 1"/>
    <property type="match status" value="1"/>
</dbReference>